<evidence type="ECO:0000256" key="1">
    <source>
        <dbReference type="ARBA" id="ARBA00005417"/>
    </source>
</evidence>
<dbReference type="PANTHER" id="PTHR43776">
    <property type="entry name" value="TRANSPORT ATP-BINDING PROTEIN"/>
    <property type="match status" value="1"/>
</dbReference>
<dbReference type="Gene3D" id="3.40.50.300">
    <property type="entry name" value="P-loop containing nucleotide triphosphate hydrolases"/>
    <property type="match status" value="1"/>
</dbReference>
<dbReference type="InterPro" id="IPR003439">
    <property type="entry name" value="ABC_transporter-like_ATP-bd"/>
</dbReference>
<dbReference type="InterPro" id="IPR050319">
    <property type="entry name" value="ABC_transp_ATP-bind"/>
</dbReference>
<keyword evidence="2" id="KW-0813">Transport</keyword>
<keyword evidence="3" id="KW-0547">Nucleotide-binding</keyword>
<dbReference type="PANTHER" id="PTHR43776:SF7">
    <property type="entry name" value="D,D-DIPEPTIDE TRANSPORT ATP-BINDING PROTEIN DDPF-RELATED"/>
    <property type="match status" value="1"/>
</dbReference>
<gene>
    <name evidence="6" type="ORF">NB037_15265</name>
</gene>
<reference evidence="6" key="1">
    <citation type="submission" date="2022-06" db="EMBL/GenBank/DDBJ databases">
        <title>Whole genome shotgun sequencing (WGS) of Rathayibacter sp. ZW T2_19, isolated from stored onions (Allium cepa).</title>
        <authorList>
            <person name="Stoll D.A."/>
            <person name="Huch M."/>
        </authorList>
    </citation>
    <scope>NUCLEOTIDE SEQUENCE</scope>
    <source>
        <strain evidence="6">ZW T2_19</strain>
    </source>
</reference>
<evidence type="ECO:0000259" key="5">
    <source>
        <dbReference type="PROSITE" id="PS50893"/>
    </source>
</evidence>
<accession>A0A9X2DZD9</accession>
<protein>
    <submittedName>
        <fullName evidence="6">Dipeptide/oligopeptide/nickel ABC transporter ATP-binding protein</fullName>
    </submittedName>
</protein>
<dbReference type="GO" id="GO:0055085">
    <property type="term" value="P:transmembrane transport"/>
    <property type="evidence" value="ECO:0007669"/>
    <property type="project" value="UniProtKB-ARBA"/>
</dbReference>
<dbReference type="PROSITE" id="PS50893">
    <property type="entry name" value="ABC_TRANSPORTER_2"/>
    <property type="match status" value="1"/>
</dbReference>
<name>A0A9X2DZD9_9MICO</name>
<dbReference type="SUPFAM" id="SSF52540">
    <property type="entry name" value="P-loop containing nucleoside triphosphate hydrolases"/>
    <property type="match status" value="1"/>
</dbReference>
<dbReference type="GO" id="GO:0005524">
    <property type="term" value="F:ATP binding"/>
    <property type="evidence" value="ECO:0007669"/>
    <property type="project" value="UniProtKB-KW"/>
</dbReference>
<dbReference type="Pfam" id="PF00005">
    <property type="entry name" value="ABC_tran"/>
    <property type="match status" value="1"/>
</dbReference>
<dbReference type="InterPro" id="IPR003593">
    <property type="entry name" value="AAA+_ATPase"/>
</dbReference>
<dbReference type="InterPro" id="IPR027417">
    <property type="entry name" value="P-loop_NTPase"/>
</dbReference>
<dbReference type="InterPro" id="IPR017871">
    <property type="entry name" value="ABC_transporter-like_CS"/>
</dbReference>
<organism evidence="6 7">
    <name type="scientific">Rathayibacter rubneri</name>
    <dbReference type="NCBI Taxonomy" id="2950106"/>
    <lineage>
        <taxon>Bacteria</taxon>
        <taxon>Bacillati</taxon>
        <taxon>Actinomycetota</taxon>
        <taxon>Actinomycetes</taxon>
        <taxon>Micrococcales</taxon>
        <taxon>Microbacteriaceae</taxon>
        <taxon>Rathayibacter</taxon>
    </lineage>
</organism>
<keyword evidence="7" id="KW-1185">Reference proteome</keyword>
<proteinExistence type="inferred from homology"/>
<comment type="caution">
    <text evidence="6">The sequence shown here is derived from an EMBL/GenBank/DDBJ whole genome shotgun (WGS) entry which is preliminary data.</text>
</comment>
<comment type="similarity">
    <text evidence="1">Belongs to the ABC transporter superfamily.</text>
</comment>
<dbReference type="GO" id="GO:0016887">
    <property type="term" value="F:ATP hydrolysis activity"/>
    <property type="evidence" value="ECO:0007669"/>
    <property type="project" value="InterPro"/>
</dbReference>
<dbReference type="RefSeq" id="WP_251947132.1">
    <property type="nucleotide sequence ID" value="NZ_JAMRYM010000083.1"/>
</dbReference>
<keyword evidence="4 6" id="KW-0067">ATP-binding</keyword>
<evidence type="ECO:0000256" key="3">
    <source>
        <dbReference type="ARBA" id="ARBA00022741"/>
    </source>
</evidence>
<dbReference type="Proteomes" id="UP001155240">
    <property type="component" value="Unassembled WGS sequence"/>
</dbReference>
<feature type="domain" description="ABC transporter" evidence="5">
    <location>
        <begin position="6"/>
        <end position="251"/>
    </location>
</feature>
<evidence type="ECO:0000256" key="2">
    <source>
        <dbReference type="ARBA" id="ARBA00022448"/>
    </source>
</evidence>
<dbReference type="AlphaFoldDB" id="A0A9X2DZD9"/>
<dbReference type="EMBL" id="JAMRYM010000083">
    <property type="protein sequence ID" value="MCM6763777.1"/>
    <property type="molecule type" value="Genomic_DNA"/>
</dbReference>
<dbReference type="SMART" id="SM00382">
    <property type="entry name" value="AAA"/>
    <property type="match status" value="1"/>
</dbReference>
<dbReference type="PROSITE" id="PS00211">
    <property type="entry name" value="ABC_TRANSPORTER_1"/>
    <property type="match status" value="1"/>
</dbReference>
<dbReference type="CDD" id="cd03257">
    <property type="entry name" value="ABC_NikE_OppD_transporters"/>
    <property type="match status" value="1"/>
</dbReference>
<evidence type="ECO:0000313" key="6">
    <source>
        <dbReference type="EMBL" id="MCM6763777.1"/>
    </source>
</evidence>
<evidence type="ECO:0000256" key="4">
    <source>
        <dbReference type="ARBA" id="ARBA00022840"/>
    </source>
</evidence>
<sequence>MSDLLLDVKDVVVEYPGKGFRAQPFRALKGVSLDIRPGETVGLVGESGSGKTTLGRAVLGLAPVTGGEILYNGRDIAHLDRRQRRALSSEIQVVFQDPYTSLNPSLTIEQILVEPLTVRKVDAKVASKRVRELLDQVGLPQSAADRLPREFSGGQRQRIAIARALALEPRLIVCDEPVSALDLSTQARVLDLFTEIQERTGVAYLFVSHDLAVVRHLSHRVAVMYHGEIVEWGDGDQVTARPAHLYTQRLFLAAPVADPVRQEERREQRRALLTAQR</sequence>
<evidence type="ECO:0000313" key="7">
    <source>
        <dbReference type="Proteomes" id="UP001155240"/>
    </source>
</evidence>